<comment type="similarity">
    <text evidence="2 7">Belongs to the peptidase C19 family.</text>
</comment>
<feature type="compositionally biased region" description="Pro residues" evidence="9">
    <location>
        <begin position="61"/>
        <end position="105"/>
    </location>
</feature>
<keyword evidence="12" id="KW-1185">Reference proteome</keyword>
<dbReference type="InterPro" id="IPR050185">
    <property type="entry name" value="Ub_carboxyl-term_hydrolase"/>
</dbReference>
<feature type="compositionally biased region" description="Pro residues" evidence="9">
    <location>
        <begin position="141"/>
        <end position="175"/>
    </location>
</feature>
<keyword evidence="3 7" id="KW-0645">Protease</keyword>
<feature type="domain" description="USP" evidence="10">
    <location>
        <begin position="341"/>
        <end position="611"/>
    </location>
</feature>
<dbReference type="AlphaFoldDB" id="A0A8J5MTU9"/>
<keyword evidence="5 7" id="KW-0378">Hydrolase</keyword>
<proteinExistence type="inferred from homology"/>
<dbReference type="PROSITE" id="PS00973">
    <property type="entry name" value="USP_2"/>
    <property type="match status" value="1"/>
</dbReference>
<dbReference type="Gene3D" id="3.90.70.10">
    <property type="entry name" value="Cysteine proteinases"/>
    <property type="match status" value="1"/>
</dbReference>
<dbReference type="SUPFAM" id="SSF54001">
    <property type="entry name" value="Cysteine proteinases"/>
    <property type="match status" value="1"/>
</dbReference>
<evidence type="ECO:0000256" key="9">
    <source>
        <dbReference type="SAM" id="MobiDB-lite"/>
    </source>
</evidence>
<evidence type="ECO:0000256" key="3">
    <source>
        <dbReference type="ARBA" id="ARBA00022670"/>
    </source>
</evidence>
<evidence type="ECO:0000256" key="2">
    <source>
        <dbReference type="ARBA" id="ARBA00009085"/>
    </source>
</evidence>
<name>A0A8J5MTU9_HOMAM</name>
<dbReference type="PROSITE" id="PS50235">
    <property type="entry name" value="USP_3"/>
    <property type="match status" value="1"/>
</dbReference>
<dbReference type="GO" id="GO:0006508">
    <property type="term" value="P:proteolysis"/>
    <property type="evidence" value="ECO:0007669"/>
    <property type="project" value="UniProtKB-KW"/>
</dbReference>
<feature type="compositionally biased region" description="Pro residues" evidence="9">
    <location>
        <begin position="115"/>
        <end position="133"/>
    </location>
</feature>
<dbReference type="GO" id="GO:0004843">
    <property type="term" value="F:cysteine-type deubiquitinase activity"/>
    <property type="evidence" value="ECO:0007669"/>
    <property type="project" value="UniProtKB-UniRule"/>
</dbReference>
<comment type="catalytic activity">
    <reaction evidence="1 7">
        <text>Thiol-dependent hydrolysis of ester, thioester, amide, peptide and isopeptide bonds formed by the C-terminal Gly of ubiquitin (a 76-residue protein attached to proteins as an intracellular targeting signal).</text>
        <dbReference type="EC" id="3.4.19.12"/>
    </reaction>
</comment>
<evidence type="ECO:0000256" key="4">
    <source>
        <dbReference type="ARBA" id="ARBA00022786"/>
    </source>
</evidence>
<dbReference type="InterPro" id="IPR028889">
    <property type="entry name" value="USP"/>
</dbReference>
<dbReference type="InterPro" id="IPR038765">
    <property type="entry name" value="Papain-like_cys_pep_sf"/>
</dbReference>
<organism evidence="11 12">
    <name type="scientific">Homarus americanus</name>
    <name type="common">American lobster</name>
    <dbReference type="NCBI Taxonomy" id="6706"/>
    <lineage>
        <taxon>Eukaryota</taxon>
        <taxon>Metazoa</taxon>
        <taxon>Ecdysozoa</taxon>
        <taxon>Arthropoda</taxon>
        <taxon>Crustacea</taxon>
        <taxon>Multicrustacea</taxon>
        <taxon>Malacostraca</taxon>
        <taxon>Eumalacostraca</taxon>
        <taxon>Eucarida</taxon>
        <taxon>Decapoda</taxon>
        <taxon>Pleocyemata</taxon>
        <taxon>Astacidea</taxon>
        <taxon>Nephropoidea</taxon>
        <taxon>Nephropidae</taxon>
        <taxon>Homarus</taxon>
    </lineage>
</organism>
<dbReference type="GO" id="GO:0016579">
    <property type="term" value="P:protein deubiquitination"/>
    <property type="evidence" value="ECO:0007669"/>
    <property type="project" value="InterPro"/>
</dbReference>
<evidence type="ECO:0000256" key="6">
    <source>
        <dbReference type="ARBA" id="ARBA00022807"/>
    </source>
</evidence>
<keyword evidence="4 7" id="KW-0833">Ubl conjugation pathway</keyword>
<dbReference type="EMBL" id="JAHLQT010026839">
    <property type="protein sequence ID" value="KAG7162874.1"/>
    <property type="molecule type" value="Genomic_DNA"/>
</dbReference>
<comment type="caution">
    <text evidence="11">The sequence shown here is derived from an EMBL/GenBank/DDBJ whole genome shotgun (WGS) entry which is preliminary data.</text>
</comment>
<dbReference type="PANTHER" id="PTHR21646">
    <property type="entry name" value="UBIQUITIN CARBOXYL-TERMINAL HYDROLASE"/>
    <property type="match status" value="1"/>
</dbReference>
<keyword evidence="6 7" id="KW-0788">Thiol protease</keyword>
<dbReference type="InterPro" id="IPR001394">
    <property type="entry name" value="Peptidase_C19_UCH"/>
</dbReference>
<dbReference type="Pfam" id="PF00443">
    <property type="entry name" value="UCH"/>
    <property type="match status" value="2"/>
</dbReference>
<dbReference type="InterPro" id="IPR018200">
    <property type="entry name" value="USP_CS"/>
</dbReference>
<dbReference type="PRINTS" id="PR01217">
    <property type="entry name" value="PRICHEXTENSN"/>
</dbReference>
<reference evidence="11" key="1">
    <citation type="journal article" date="2021" name="Sci. Adv.">
        <title>The American lobster genome reveals insights on longevity, neural, and immune adaptations.</title>
        <authorList>
            <person name="Polinski J.M."/>
            <person name="Zimin A.V."/>
            <person name="Clark K.F."/>
            <person name="Kohn A.B."/>
            <person name="Sadowski N."/>
            <person name="Timp W."/>
            <person name="Ptitsyn A."/>
            <person name="Khanna P."/>
            <person name="Romanova D.Y."/>
            <person name="Williams P."/>
            <person name="Greenwood S.J."/>
            <person name="Moroz L.L."/>
            <person name="Walt D.R."/>
            <person name="Bodnar A.G."/>
        </authorList>
    </citation>
    <scope>NUCLEOTIDE SEQUENCE</scope>
    <source>
        <strain evidence="11">GMGI-L3</strain>
    </source>
</reference>
<feature type="compositionally biased region" description="Polar residues" evidence="9">
    <location>
        <begin position="187"/>
        <end position="216"/>
    </location>
</feature>
<evidence type="ECO:0000313" key="11">
    <source>
        <dbReference type="EMBL" id="KAG7162874.1"/>
    </source>
</evidence>
<feature type="region of interest" description="Disordered" evidence="9">
    <location>
        <begin position="52"/>
        <end position="216"/>
    </location>
</feature>
<feature type="compositionally biased region" description="Low complexity" evidence="9">
    <location>
        <begin position="176"/>
        <end position="185"/>
    </location>
</feature>
<dbReference type="EC" id="3.4.19.12" evidence="7"/>
<sequence length="625" mass="69003">MEGRDECNVTIVDSTSTITTTTTMVPTTTETITSAETTSATTISSAMTLTTREMTTVQAPQLPPTPTGAPTPPPPSTTPPPTPIGAPTPTPPPPPTTTPPPPTTTPSPATTTTTTPPPSPTTPPPTTPPPPSTTPTTTTTTPPPSPSTTPPPPSTTTPPPSTTPSPTTTPPPPTEPVTGTELPPTAKLQTPLTETQITAPSNVYPTESTELDTSTEMQKLPTEDAEMMDIDEEPLWKDAEIKKLTRQVKNQQREMERMKEAYLEENKFRRSCEKRIRDLEVELNATKTDNNSIRKMEQYYMEEIPPNVQKIRSVSANSSWGEPRSTSHSAGSRAYDAMLPSGLKNIGNTCYINSVLQCLFNVYDFSYHFIYMGYKQDLNRENKLNAEVVDVIAQIFQALHNKTPTDTYLRKFKDVLCKCDEQFVGSGQQDAHDLLTVVLTCLHEALTTVQDPANDSSISIVSDIFHGLQESTIVCPKTGSVISRTRETFNSISLPVDMLKDWSLEELIKKHFEDQRIEWECVDCGTLHPCNHTTILVTLPIILIIHLSKIANYNLVGVCHHRGTANAGHYFALCKKWDDNNWYLYDDSYVSQLRSQHHAPDTAHILFYKAMTESYPTQIPHTNSS</sequence>
<accession>A0A8J5MTU9</accession>
<evidence type="ECO:0000256" key="7">
    <source>
        <dbReference type="RuleBase" id="RU366025"/>
    </source>
</evidence>
<feature type="coiled-coil region" evidence="8">
    <location>
        <begin position="241"/>
        <end position="296"/>
    </location>
</feature>
<evidence type="ECO:0000256" key="1">
    <source>
        <dbReference type="ARBA" id="ARBA00000707"/>
    </source>
</evidence>
<evidence type="ECO:0000256" key="5">
    <source>
        <dbReference type="ARBA" id="ARBA00022801"/>
    </source>
</evidence>
<evidence type="ECO:0000259" key="10">
    <source>
        <dbReference type="PROSITE" id="PS50235"/>
    </source>
</evidence>
<dbReference type="PROSITE" id="PS00972">
    <property type="entry name" value="USP_1"/>
    <property type="match status" value="1"/>
</dbReference>
<keyword evidence="8" id="KW-0175">Coiled coil</keyword>
<protein>
    <recommendedName>
        <fullName evidence="7">Ubiquitin carboxyl-terminal hydrolase</fullName>
        <ecNumber evidence="7">3.4.19.12</ecNumber>
    </recommendedName>
</protein>
<evidence type="ECO:0000256" key="8">
    <source>
        <dbReference type="SAM" id="Coils"/>
    </source>
</evidence>
<dbReference type="Proteomes" id="UP000747542">
    <property type="component" value="Unassembled WGS sequence"/>
</dbReference>
<gene>
    <name evidence="11" type="primary">Usp8-L7</name>
    <name evidence="11" type="ORF">Hamer_G022631</name>
</gene>
<evidence type="ECO:0000313" key="12">
    <source>
        <dbReference type="Proteomes" id="UP000747542"/>
    </source>
</evidence>
<dbReference type="PANTHER" id="PTHR21646:SF24">
    <property type="entry name" value="UBIQUITIN CARBOXYL-TERMINAL HYDROLASE"/>
    <property type="match status" value="1"/>
</dbReference>